<name>A0ABP4MU52_9ACTN</name>
<evidence type="ECO:0008006" key="4">
    <source>
        <dbReference type="Google" id="ProtNLM"/>
    </source>
</evidence>
<dbReference type="Proteomes" id="UP001501705">
    <property type="component" value="Unassembled WGS sequence"/>
</dbReference>
<dbReference type="EMBL" id="BAAAPH010000001">
    <property type="protein sequence ID" value="GAA1549056.1"/>
    <property type="molecule type" value="Genomic_DNA"/>
</dbReference>
<dbReference type="RefSeq" id="WP_344231332.1">
    <property type="nucleotide sequence ID" value="NZ_BAAAPH010000001.1"/>
</dbReference>
<feature type="transmembrane region" description="Helical" evidence="1">
    <location>
        <begin position="44"/>
        <end position="64"/>
    </location>
</feature>
<evidence type="ECO:0000313" key="2">
    <source>
        <dbReference type="EMBL" id="GAA1549056.1"/>
    </source>
</evidence>
<comment type="caution">
    <text evidence="2">The sequence shown here is derived from an EMBL/GenBank/DDBJ whole genome shotgun (WGS) entry which is preliminary data.</text>
</comment>
<protein>
    <recommendedName>
        <fullName evidence="4">DUF4367 domain-containing protein</fullName>
    </recommendedName>
</protein>
<accession>A0ABP4MU52</accession>
<gene>
    <name evidence="2" type="ORF">GCM10009804_01720</name>
</gene>
<organism evidence="2 3">
    <name type="scientific">Kribbella hippodromi</name>
    <dbReference type="NCBI Taxonomy" id="434347"/>
    <lineage>
        <taxon>Bacteria</taxon>
        <taxon>Bacillati</taxon>
        <taxon>Actinomycetota</taxon>
        <taxon>Actinomycetes</taxon>
        <taxon>Propionibacteriales</taxon>
        <taxon>Kribbellaceae</taxon>
        <taxon>Kribbella</taxon>
    </lineage>
</organism>
<evidence type="ECO:0000256" key="1">
    <source>
        <dbReference type="SAM" id="Phobius"/>
    </source>
</evidence>
<keyword evidence="1" id="KW-0472">Membrane</keyword>
<keyword evidence="3" id="KW-1185">Reference proteome</keyword>
<reference evidence="3" key="1">
    <citation type="journal article" date="2019" name="Int. J. Syst. Evol. Microbiol.">
        <title>The Global Catalogue of Microorganisms (GCM) 10K type strain sequencing project: providing services to taxonomists for standard genome sequencing and annotation.</title>
        <authorList>
            <consortium name="The Broad Institute Genomics Platform"/>
            <consortium name="The Broad Institute Genome Sequencing Center for Infectious Disease"/>
            <person name="Wu L."/>
            <person name="Ma J."/>
        </authorList>
    </citation>
    <scope>NUCLEOTIDE SEQUENCE [LARGE SCALE GENOMIC DNA]</scope>
    <source>
        <strain evidence="3">JCM 15572</strain>
    </source>
</reference>
<evidence type="ECO:0000313" key="3">
    <source>
        <dbReference type="Proteomes" id="UP001501705"/>
    </source>
</evidence>
<keyword evidence="1" id="KW-0812">Transmembrane</keyword>
<keyword evidence="1" id="KW-1133">Transmembrane helix</keyword>
<proteinExistence type="predicted"/>
<sequence>MSPEPEEYAGLLKALRETPDPNPAGVSIDRAMRDGRRTVRRRRILGGAAVVALIAAVSATPIVLHAVRPDRIQPAAPGQVVPGQVVPFGVWSRAFDVGSAGGFTPRLYTSSKRWQSVKLVAADNSGLAPGATAVATMYAPGAWPGATGDRRLADIEGRPVYLLAQDPSGVRIAFRYSNDGWATVSDSGTGATPERARHVAEGIQLRAKPAPVTVPFSFARSAVESDQVVAVAAPHGAPVAPETYSVLLGDADPVDPDATGSLTTVGVVRPAPAVKPTMTIGGHPATSGGSDVTVFGLGDGWAGTVWSLRKSPAAIAATLKLLPTPVSQPIR</sequence>